<organism evidence="8 9">
    <name type="scientific">Podarcis lilfordi</name>
    <name type="common">Lilford's wall lizard</name>
    <dbReference type="NCBI Taxonomy" id="74358"/>
    <lineage>
        <taxon>Eukaryota</taxon>
        <taxon>Metazoa</taxon>
        <taxon>Chordata</taxon>
        <taxon>Craniata</taxon>
        <taxon>Vertebrata</taxon>
        <taxon>Euteleostomi</taxon>
        <taxon>Lepidosauria</taxon>
        <taxon>Squamata</taxon>
        <taxon>Bifurcata</taxon>
        <taxon>Unidentata</taxon>
        <taxon>Episquamata</taxon>
        <taxon>Laterata</taxon>
        <taxon>Lacertibaenia</taxon>
        <taxon>Lacertidae</taxon>
        <taxon>Podarcis</taxon>
    </lineage>
</organism>
<dbReference type="GO" id="GO:0005634">
    <property type="term" value="C:nucleus"/>
    <property type="evidence" value="ECO:0007669"/>
    <property type="project" value="UniProtKB-ARBA"/>
</dbReference>
<name>A0AA35JUS1_9SAUR</name>
<dbReference type="Proteomes" id="UP001178461">
    <property type="component" value="Chromosome 2"/>
</dbReference>
<gene>
    <name evidence="8" type="ORF">PODLI_1B035901</name>
</gene>
<evidence type="ECO:0000256" key="1">
    <source>
        <dbReference type="ARBA" id="ARBA00022723"/>
    </source>
</evidence>
<keyword evidence="9" id="KW-1185">Reference proteome</keyword>
<dbReference type="PROSITE" id="PS00028">
    <property type="entry name" value="ZINC_FINGER_C2H2_1"/>
    <property type="match status" value="2"/>
</dbReference>
<feature type="domain" description="C2H2-type" evidence="7">
    <location>
        <begin position="107"/>
        <end position="134"/>
    </location>
</feature>
<keyword evidence="3 5" id="KW-0863">Zinc-finger</keyword>
<dbReference type="GO" id="GO:0008270">
    <property type="term" value="F:zinc ion binding"/>
    <property type="evidence" value="ECO:0007669"/>
    <property type="project" value="UniProtKB-KW"/>
</dbReference>
<keyword evidence="2" id="KW-0677">Repeat</keyword>
<dbReference type="PANTHER" id="PTHR23226">
    <property type="entry name" value="ZINC FINGER AND SCAN DOMAIN-CONTAINING"/>
    <property type="match status" value="1"/>
</dbReference>
<protein>
    <submittedName>
        <fullName evidence="8">Finger 853-like isoform X2</fullName>
    </submittedName>
</protein>
<evidence type="ECO:0000256" key="3">
    <source>
        <dbReference type="ARBA" id="ARBA00022771"/>
    </source>
</evidence>
<evidence type="ECO:0000256" key="2">
    <source>
        <dbReference type="ARBA" id="ARBA00022737"/>
    </source>
</evidence>
<dbReference type="Gene3D" id="3.30.160.60">
    <property type="entry name" value="Classic Zinc Finger"/>
    <property type="match status" value="3"/>
</dbReference>
<evidence type="ECO:0000313" key="8">
    <source>
        <dbReference type="EMBL" id="CAI5765492.1"/>
    </source>
</evidence>
<dbReference type="AlphaFoldDB" id="A0AA35JUS1"/>
<dbReference type="FunFam" id="3.30.160.60:FF:000176">
    <property type="entry name" value="zinc finger protein 70"/>
    <property type="match status" value="1"/>
</dbReference>
<dbReference type="FunFam" id="3.30.160.60:FF:000848">
    <property type="entry name" value="Zinc finger protein 35"/>
    <property type="match status" value="1"/>
</dbReference>
<accession>A0AA35JUS1</accession>
<evidence type="ECO:0000256" key="5">
    <source>
        <dbReference type="PROSITE-ProRule" id="PRU00042"/>
    </source>
</evidence>
<feature type="domain" description="C2H2-type" evidence="7">
    <location>
        <begin position="135"/>
        <end position="162"/>
    </location>
</feature>
<feature type="domain" description="C2H2-type" evidence="7">
    <location>
        <begin position="163"/>
        <end position="179"/>
    </location>
</feature>
<feature type="compositionally biased region" description="Basic and acidic residues" evidence="6">
    <location>
        <begin position="1"/>
        <end position="10"/>
    </location>
</feature>
<dbReference type="SMART" id="SM00355">
    <property type="entry name" value="ZnF_C2H2"/>
    <property type="match status" value="2"/>
</dbReference>
<evidence type="ECO:0000256" key="6">
    <source>
        <dbReference type="SAM" id="MobiDB-lite"/>
    </source>
</evidence>
<dbReference type="GO" id="GO:0000978">
    <property type="term" value="F:RNA polymerase II cis-regulatory region sequence-specific DNA binding"/>
    <property type="evidence" value="ECO:0007669"/>
    <property type="project" value="TreeGrafter"/>
</dbReference>
<dbReference type="FunFam" id="3.30.160.60:FF:000336">
    <property type="entry name" value="zinc finger protein 768"/>
    <property type="match status" value="1"/>
</dbReference>
<evidence type="ECO:0000259" key="7">
    <source>
        <dbReference type="PROSITE" id="PS50157"/>
    </source>
</evidence>
<feature type="region of interest" description="Disordered" evidence="6">
    <location>
        <begin position="1"/>
        <end position="76"/>
    </location>
</feature>
<dbReference type="EMBL" id="OX395127">
    <property type="protein sequence ID" value="CAI5765492.1"/>
    <property type="molecule type" value="Genomic_DNA"/>
</dbReference>
<dbReference type="SUPFAM" id="SSF57667">
    <property type="entry name" value="beta-beta-alpha zinc fingers"/>
    <property type="match status" value="2"/>
</dbReference>
<dbReference type="InterPro" id="IPR013087">
    <property type="entry name" value="Znf_C2H2_type"/>
</dbReference>
<evidence type="ECO:0000256" key="4">
    <source>
        <dbReference type="ARBA" id="ARBA00022833"/>
    </source>
</evidence>
<dbReference type="InterPro" id="IPR036236">
    <property type="entry name" value="Znf_C2H2_sf"/>
</dbReference>
<dbReference type="PROSITE" id="PS50157">
    <property type="entry name" value="ZINC_FINGER_C2H2_2"/>
    <property type="match status" value="3"/>
</dbReference>
<reference evidence="8" key="1">
    <citation type="submission" date="2022-12" db="EMBL/GenBank/DDBJ databases">
        <authorList>
            <person name="Alioto T."/>
            <person name="Alioto T."/>
            <person name="Gomez Garrido J."/>
        </authorList>
    </citation>
    <scope>NUCLEOTIDE SEQUENCE</scope>
</reference>
<keyword evidence="1" id="KW-0479">Metal-binding</keyword>
<evidence type="ECO:0000313" key="9">
    <source>
        <dbReference type="Proteomes" id="UP001178461"/>
    </source>
</evidence>
<keyword evidence="4" id="KW-0862">Zinc</keyword>
<dbReference type="GO" id="GO:0000981">
    <property type="term" value="F:DNA-binding transcription factor activity, RNA polymerase II-specific"/>
    <property type="evidence" value="ECO:0007669"/>
    <property type="project" value="TreeGrafter"/>
</dbReference>
<dbReference type="Pfam" id="PF00096">
    <property type="entry name" value="zf-C2H2"/>
    <property type="match status" value="2"/>
</dbReference>
<dbReference type="PANTHER" id="PTHR23226:SF377">
    <property type="entry name" value="ZINC FINGER AND SCAN DOMAIN-CONTAINING PROTEIN 20"/>
    <property type="match status" value="1"/>
</dbReference>
<proteinExistence type="predicted"/>
<sequence length="179" mass="19888">MPLSRGHLEGGGKPAGYKIMESRRKEGSLTQKDPIRTDLQGAEEHSQGRNLDSGSQERDCESQSEPGRQRRKTTALSRRFGVSSQCKEGIGRLKDLLALQRPLARPTICNECGKGFSRSSDLVRHQITHTGEKPYTCAVCGKGFSQNSNLLTHQRIHTGEKPYQCRDCSKRFSESSALI</sequence>